<name>A0A0T6LYD6_WENVI</name>
<sequence length="225" mass="23940">MRISLADLMSGARHRARATVGAAAAEYARRWGWVVTPGARLTRGGRCSCGDHGCPAPGRHPLAGADQVGPGATAEDVHAVWARFPGASALLPAGHSFDAVEVSERVAVRAMVRLERMGTRLGPVLAAPRGRALFFVAPGAAAELPDLLYTMGWDDPELDLRPLGLGDHVTAPPSASSALSARWLRPPTPDTAPHPPEARLVLGALAYVCHRDRRPVERDRWLVPS</sequence>
<proteinExistence type="predicted"/>
<evidence type="ECO:0000313" key="4">
    <source>
        <dbReference type="Proteomes" id="UP000050867"/>
    </source>
</evidence>
<evidence type="ECO:0000259" key="2">
    <source>
        <dbReference type="SMART" id="SM00943"/>
    </source>
</evidence>
<dbReference type="OrthoDB" id="3852216at2"/>
<evidence type="ECO:0000313" key="3">
    <source>
        <dbReference type="EMBL" id="KRV50992.1"/>
    </source>
</evidence>
<dbReference type="STRING" id="76728.AQ490_01900"/>
<dbReference type="Pfam" id="PF09250">
    <property type="entry name" value="Prim-Pol"/>
    <property type="match status" value="1"/>
</dbReference>
<protein>
    <submittedName>
        <fullName evidence="3">DNA primase</fullName>
    </submittedName>
</protein>
<dbReference type="EMBL" id="LLZU01000002">
    <property type="protein sequence ID" value="KRV50992.1"/>
    <property type="molecule type" value="Genomic_DNA"/>
</dbReference>
<dbReference type="SMART" id="SM00943">
    <property type="entry name" value="Prim-Pol"/>
    <property type="match status" value="1"/>
</dbReference>
<gene>
    <name evidence="3" type="ORF">AQ490_01900</name>
</gene>
<feature type="compositionally biased region" description="Pro residues" evidence="1">
    <location>
        <begin position="186"/>
        <end position="195"/>
    </location>
</feature>
<dbReference type="InterPro" id="IPR015330">
    <property type="entry name" value="DNA_primase/pol_bifunc_N"/>
</dbReference>
<organism evidence="3 4">
    <name type="scientific">Wenjunlia vitaminophila</name>
    <name type="common">Streptomyces vitaminophilus</name>
    <dbReference type="NCBI Taxonomy" id="76728"/>
    <lineage>
        <taxon>Bacteria</taxon>
        <taxon>Bacillati</taxon>
        <taxon>Actinomycetota</taxon>
        <taxon>Actinomycetes</taxon>
        <taxon>Kitasatosporales</taxon>
        <taxon>Streptomycetaceae</taxon>
        <taxon>Wenjunlia</taxon>
    </lineage>
</organism>
<dbReference type="eggNOG" id="ENOG5033SP0">
    <property type="taxonomic scope" value="Bacteria"/>
</dbReference>
<dbReference type="AlphaFoldDB" id="A0A0T6LYD6"/>
<accession>A0A0T6LYD6</accession>
<evidence type="ECO:0000256" key="1">
    <source>
        <dbReference type="SAM" id="MobiDB-lite"/>
    </source>
</evidence>
<dbReference type="RefSeq" id="WP_018385062.1">
    <property type="nucleotide sequence ID" value="NZ_LLZU01000002.1"/>
</dbReference>
<dbReference type="Proteomes" id="UP000050867">
    <property type="component" value="Unassembled WGS sequence"/>
</dbReference>
<comment type="caution">
    <text evidence="3">The sequence shown here is derived from an EMBL/GenBank/DDBJ whole genome shotgun (WGS) entry which is preliminary data.</text>
</comment>
<feature type="domain" description="DNA primase/polymerase bifunctional N-terminal" evidence="2">
    <location>
        <begin position="24"/>
        <end position="202"/>
    </location>
</feature>
<feature type="region of interest" description="Disordered" evidence="1">
    <location>
        <begin position="176"/>
        <end position="195"/>
    </location>
</feature>
<reference evidence="3 4" key="1">
    <citation type="submission" date="2015-10" db="EMBL/GenBank/DDBJ databases">
        <title>Draft genome sequence of pyrrolomycin-producing Streptomyces vitaminophilus.</title>
        <authorList>
            <person name="Graham D.E."/>
            <person name="Mahan K.M."/>
            <person name="Klingeman D.M."/>
            <person name="Hettich R.L."/>
            <person name="Parry R.J."/>
        </authorList>
    </citation>
    <scope>NUCLEOTIDE SEQUENCE [LARGE SCALE GENOMIC DNA]</scope>
    <source>
        <strain evidence="3 4">ATCC 31673</strain>
    </source>
</reference>
<keyword evidence="4" id="KW-1185">Reference proteome</keyword>